<dbReference type="Proteomes" id="UP000299102">
    <property type="component" value="Unassembled WGS sequence"/>
</dbReference>
<dbReference type="EMBL" id="BGZK01000379">
    <property type="protein sequence ID" value="GBP40279.1"/>
    <property type="molecule type" value="Genomic_DNA"/>
</dbReference>
<comment type="caution">
    <text evidence="2">The sequence shown here is derived from an EMBL/GenBank/DDBJ whole genome shotgun (WGS) entry which is preliminary data.</text>
</comment>
<evidence type="ECO:0000313" key="2">
    <source>
        <dbReference type="EMBL" id="GBP40279.1"/>
    </source>
</evidence>
<accession>A0A4C1VQ19</accession>
<gene>
    <name evidence="2" type="ORF">EVAR_83969_1</name>
</gene>
<evidence type="ECO:0000313" key="3">
    <source>
        <dbReference type="Proteomes" id="UP000299102"/>
    </source>
</evidence>
<organism evidence="2 3">
    <name type="scientific">Eumeta variegata</name>
    <name type="common">Bagworm moth</name>
    <name type="synonym">Eumeta japonica</name>
    <dbReference type="NCBI Taxonomy" id="151549"/>
    <lineage>
        <taxon>Eukaryota</taxon>
        <taxon>Metazoa</taxon>
        <taxon>Ecdysozoa</taxon>
        <taxon>Arthropoda</taxon>
        <taxon>Hexapoda</taxon>
        <taxon>Insecta</taxon>
        <taxon>Pterygota</taxon>
        <taxon>Neoptera</taxon>
        <taxon>Endopterygota</taxon>
        <taxon>Lepidoptera</taxon>
        <taxon>Glossata</taxon>
        <taxon>Ditrysia</taxon>
        <taxon>Tineoidea</taxon>
        <taxon>Psychidae</taxon>
        <taxon>Oiketicinae</taxon>
        <taxon>Eumeta</taxon>
    </lineage>
</organism>
<protein>
    <submittedName>
        <fullName evidence="2">Uncharacterized protein</fullName>
    </submittedName>
</protein>
<proteinExistence type="predicted"/>
<feature type="compositionally biased region" description="Basic and acidic residues" evidence="1">
    <location>
        <begin position="99"/>
        <end position="110"/>
    </location>
</feature>
<keyword evidence="3" id="KW-1185">Reference proteome</keyword>
<evidence type="ECO:0000256" key="1">
    <source>
        <dbReference type="SAM" id="MobiDB-lite"/>
    </source>
</evidence>
<reference evidence="2 3" key="1">
    <citation type="journal article" date="2019" name="Commun. Biol.">
        <title>The bagworm genome reveals a unique fibroin gene that provides high tensile strength.</title>
        <authorList>
            <person name="Kono N."/>
            <person name="Nakamura H."/>
            <person name="Ohtoshi R."/>
            <person name="Tomita M."/>
            <person name="Numata K."/>
            <person name="Arakawa K."/>
        </authorList>
    </citation>
    <scope>NUCLEOTIDE SEQUENCE [LARGE SCALE GENOMIC DNA]</scope>
</reference>
<sequence length="259" mass="28743">MGPPDGGGRPIPIRKITNWKRVSTALEKIDTPNLNSIPMTSRLDEIDFAFYPTTPEQWSRRASGAECLADSIETQCSTLPLHDIAHISRSRKRFSKTSLEPKDDLAPERRGYRHPQARKPRPDPASYKPISLLSGSANFSRNSQTRLSDHLLERPYTIDEQFGFCPSPFLSSKSRLVSMSALTRHKTSYQSSRSSLLQLLSSAVPAYTNDVPRPSSRLASKFALSAGDTRALLRSRNRRPTLLLQRAIDELGHGSGSGG</sequence>
<feature type="region of interest" description="Disordered" evidence="1">
    <location>
        <begin position="90"/>
        <end position="128"/>
    </location>
</feature>
<dbReference type="OrthoDB" id="10065625at2759"/>
<dbReference type="AlphaFoldDB" id="A0A4C1VQ19"/>
<name>A0A4C1VQ19_EUMVA</name>